<organism evidence="1 2">
    <name type="scientific">Brucella intermedia LMG 3301</name>
    <dbReference type="NCBI Taxonomy" id="641118"/>
    <lineage>
        <taxon>Bacteria</taxon>
        <taxon>Pseudomonadati</taxon>
        <taxon>Pseudomonadota</taxon>
        <taxon>Alphaproteobacteria</taxon>
        <taxon>Hyphomicrobiales</taxon>
        <taxon>Brucellaceae</taxon>
        <taxon>Brucella/Ochrobactrum group</taxon>
        <taxon>Brucella</taxon>
    </lineage>
</organism>
<dbReference type="EMBL" id="ACQA01000001">
    <property type="protein sequence ID" value="EEQ95439.1"/>
    <property type="molecule type" value="Genomic_DNA"/>
</dbReference>
<protein>
    <submittedName>
        <fullName evidence="1">Uncharacterized protein</fullName>
    </submittedName>
</protein>
<evidence type="ECO:0000313" key="2">
    <source>
        <dbReference type="Proteomes" id="UP000004386"/>
    </source>
</evidence>
<name>C4WFR1_9HYPH</name>
<proteinExistence type="predicted"/>
<dbReference type="HOGENOM" id="CLU_3254892_0_0_5"/>
<accession>C4WFR1</accession>
<sequence length="42" mass="4871">MQKGTAQRHSKPDGAQRKLFLKNLPFFRLQYSKAIRPAKSII</sequence>
<gene>
    <name evidence="1" type="ORF">OINT_1000809</name>
</gene>
<evidence type="ECO:0000313" key="1">
    <source>
        <dbReference type="EMBL" id="EEQ95439.1"/>
    </source>
</evidence>
<comment type="caution">
    <text evidence="1">The sequence shown here is derived from an EMBL/GenBank/DDBJ whole genome shotgun (WGS) entry which is preliminary data.</text>
</comment>
<reference evidence="1 2" key="1">
    <citation type="submission" date="2009-05" db="EMBL/GenBank/DDBJ databases">
        <authorList>
            <person name="Setubal J.C."/>
            <person name="Boyle S."/>
            <person name="Crasta O.R."/>
            <person name="Gillespie J.J."/>
            <person name="Kenyon R.W."/>
            <person name="Lu J."/>
            <person name="Mane S."/>
            <person name="Nagrani S."/>
            <person name="Shallom J.M."/>
            <person name="Shallom S."/>
            <person name="Shukla M."/>
            <person name="Snyder E.E."/>
            <person name="Sobral B.W."/>
            <person name="Wattam A.R."/>
            <person name="Will R."/>
            <person name="Williams K."/>
            <person name="Yoo H."/>
            <person name="Munk C."/>
            <person name="Tapia R."/>
            <person name="Green L."/>
            <person name="Rogers Y."/>
            <person name="Detter J.C."/>
            <person name="Bruce D."/>
            <person name="Brettin T.S."/>
            <person name="Tsolis R."/>
        </authorList>
    </citation>
    <scope>NUCLEOTIDE SEQUENCE [LARGE SCALE GENOMIC DNA]</scope>
    <source>
        <strain evidence="1 2">LMG 3301</strain>
    </source>
</reference>
<dbReference type="Proteomes" id="UP000004386">
    <property type="component" value="Unassembled WGS sequence"/>
</dbReference>
<dbReference type="AlphaFoldDB" id="C4WFR1"/>